<evidence type="ECO:0000313" key="2">
    <source>
        <dbReference type="EMBL" id="KAK0744474.1"/>
    </source>
</evidence>
<dbReference type="Proteomes" id="UP001172159">
    <property type="component" value="Unassembled WGS sequence"/>
</dbReference>
<evidence type="ECO:0000256" key="1">
    <source>
        <dbReference type="SAM" id="MobiDB-lite"/>
    </source>
</evidence>
<proteinExistence type="predicted"/>
<protein>
    <submittedName>
        <fullName evidence="2">Uncharacterized protein</fullName>
    </submittedName>
</protein>
<organism evidence="2 3">
    <name type="scientific">Apiosordaria backusii</name>
    <dbReference type="NCBI Taxonomy" id="314023"/>
    <lineage>
        <taxon>Eukaryota</taxon>
        <taxon>Fungi</taxon>
        <taxon>Dikarya</taxon>
        <taxon>Ascomycota</taxon>
        <taxon>Pezizomycotina</taxon>
        <taxon>Sordariomycetes</taxon>
        <taxon>Sordariomycetidae</taxon>
        <taxon>Sordariales</taxon>
        <taxon>Lasiosphaeriaceae</taxon>
        <taxon>Apiosordaria</taxon>
    </lineage>
</organism>
<dbReference type="AlphaFoldDB" id="A0AA40ES31"/>
<accession>A0AA40ES31</accession>
<keyword evidence="3" id="KW-1185">Reference proteome</keyword>
<reference evidence="2" key="1">
    <citation type="submission" date="2023-06" db="EMBL/GenBank/DDBJ databases">
        <title>Genome-scale phylogeny and comparative genomics of the fungal order Sordariales.</title>
        <authorList>
            <consortium name="Lawrence Berkeley National Laboratory"/>
            <person name="Hensen N."/>
            <person name="Bonometti L."/>
            <person name="Westerberg I."/>
            <person name="Brannstrom I.O."/>
            <person name="Guillou S."/>
            <person name="Cros-Aarteil S."/>
            <person name="Calhoun S."/>
            <person name="Haridas S."/>
            <person name="Kuo A."/>
            <person name="Mondo S."/>
            <person name="Pangilinan J."/>
            <person name="Riley R."/>
            <person name="Labutti K."/>
            <person name="Andreopoulos B."/>
            <person name="Lipzen A."/>
            <person name="Chen C."/>
            <person name="Yanf M."/>
            <person name="Daum C."/>
            <person name="Ng V."/>
            <person name="Clum A."/>
            <person name="Steindorff A."/>
            <person name="Ohm R."/>
            <person name="Martin F."/>
            <person name="Silar P."/>
            <person name="Natvig D."/>
            <person name="Lalanne C."/>
            <person name="Gautier V."/>
            <person name="Ament-Velasquez S.L."/>
            <person name="Kruys A."/>
            <person name="Hutchinson M.I."/>
            <person name="Powell A.J."/>
            <person name="Barry K."/>
            <person name="Miller A.N."/>
            <person name="Grigoriev I.V."/>
            <person name="Debuchy R."/>
            <person name="Gladieux P."/>
            <person name="Thoren M.H."/>
            <person name="Johannesson H."/>
        </authorList>
    </citation>
    <scope>NUCLEOTIDE SEQUENCE</scope>
    <source>
        <strain evidence="2">CBS 540.89</strain>
    </source>
</reference>
<comment type="caution">
    <text evidence="2">The sequence shown here is derived from an EMBL/GenBank/DDBJ whole genome shotgun (WGS) entry which is preliminary data.</text>
</comment>
<sequence>MTVLAAMHYKRSDNERDDARRPDSHIVRVSWRRSLRLPDGLLFRHNRRPLFSADDIVALGQECPIAPQPPSANTQPRTSTIVTFLKQGLPFAMPEARCSVGGTPVGPITKTLKHGIVRSPLCDRLPDLLADVTNLRSCLAISRSSRGCARQTLYRALAGGAAFEKGSRDEPVYIRPGGFWSRMDMVVASTG</sequence>
<evidence type="ECO:0000313" key="3">
    <source>
        <dbReference type="Proteomes" id="UP001172159"/>
    </source>
</evidence>
<feature type="region of interest" description="Disordered" evidence="1">
    <location>
        <begin position="1"/>
        <end position="22"/>
    </location>
</feature>
<name>A0AA40ES31_9PEZI</name>
<feature type="compositionally biased region" description="Basic and acidic residues" evidence="1">
    <location>
        <begin position="10"/>
        <end position="22"/>
    </location>
</feature>
<dbReference type="EMBL" id="JAUKTV010000002">
    <property type="protein sequence ID" value="KAK0744474.1"/>
    <property type="molecule type" value="Genomic_DNA"/>
</dbReference>
<gene>
    <name evidence="2" type="ORF">B0T21DRAFT_389805</name>
</gene>